<proteinExistence type="predicted"/>
<dbReference type="Pfam" id="PF24919">
    <property type="entry name" value="Mug62"/>
    <property type="match status" value="1"/>
</dbReference>
<gene>
    <name evidence="2" type="ORF">TPAB3V08_LOCUS15576</name>
</gene>
<dbReference type="EMBL" id="CAJPIN010096848">
    <property type="protein sequence ID" value="CAG2068633.1"/>
    <property type="molecule type" value="Genomic_DNA"/>
</dbReference>
<feature type="domain" description="Meiotically up-regulated gene 62 protein-like alpha-beta" evidence="1">
    <location>
        <begin position="4"/>
        <end position="70"/>
    </location>
</feature>
<sequence length="126" mass="13602">SFQWMSRVLQAVDSIHQVGIYCLALVPPNYLPKTPLGGIHLSETKRRFMEGTLHPANVLLCPHTCVTNLPKPREIHSATTSVTDVGPASVMVGNIVQGNRLASAQGRDMGIVDEESDSARKVGLIS</sequence>
<evidence type="ECO:0000259" key="1">
    <source>
        <dbReference type="Pfam" id="PF24919"/>
    </source>
</evidence>
<keyword evidence="3" id="KW-1185">Reference proteome</keyword>
<evidence type="ECO:0000313" key="2">
    <source>
        <dbReference type="EMBL" id="CAG2068633.1"/>
    </source>
</evidence>
<reference evidence="2" key="1">
    <citation type="submission" date="2021-03" db="EMBL/GenBank/DDBJ databases">
        <authorList>
            <person name="Tran Van P."/>
        </authorList>
    </citation>
    <scope>NUCLEOTIDE SEQUENCE</scope>
</reference>
<feature type="non-terminal residue" evidence="2">
    <location>
        <position position="126"/>
    </location>
</feature>
<accession>A0ABN7PLF5</accession>
<dbReference type="Proteomes" id="UP001153148">
    <property type="component" value="Unassembled WGS sequence"/>
</dbReference>
<dbReference type="InterPro" id="IPR045851">
    <property type="entry name" value="AMP-bd_C_sf"/>
</dbReference>
<feature type="non-terminal residue" evidence="2">
    <location>
        <position position="1"/>
    </location>
</feature>
<dbReference type="InterPro" id="IPR056881">
    <property type="entry name" value="Mug62_dom"/>
</dbReference>
<protein>
    <recommendedName>
        <fullName evidence="1">Meiotically up-regulated gene 62 protein-like alpha-beta domain-containing protein</fullName>
    </recommendedName>
</protein>
<dbReference type="Gene3D" id="3.30.300.30">
    <property type="match status" value="1"/>
</dbReference>
<evidence type="ECO:0000313" key="3">
    <source>
        <dbReference type="Proteomes" id="UP001153148"/>
    </source>
</evidence>
<organism evidence="2 3">
    <name type="scientific">Timema podura</name>
    <name type="common">Walking stick</name>
    <dbReference type="NCBI Taxonomy" id="61482"/>
    <lineage>
        <taxon>Eukaryota</taxon>
        <taxon>Metazoa</taxon>
        <taxon>Ecdysozoa</taxon>
        <taxon>Arthropoda</taxon>
        <taxon>Hexapoda</taxon>
        <taxon>Insecta</taxon>
        <taxon>Pterygota</taxon>
        <taxon>Neoptera</taxon>
        <taxon>Polyneoptera</taxon>
        <taxon>Phasmatodea</taxon>
        <taxon>Timematodea</taxon>
        <taxon>Timematoidea</taxon>
        <taxon>Timematidae</taxon>
        <taxon>Timema</taxon>
    </lineage>
</organism>
<comment type="caution">
    <text evidence="2">The sequence shown here is derived from an EMBL/GenBank/DDBJ whole genome shotgun (WGS) entry which is preliminary data.</text>
</comment>
<name>A0ABN7PLF5_TIMPD</name>
<dbReference type="PANTHER" id="PTHR22754">
    <property type="entry name" value="DISCO-INTERACTING PROTEIN 2 DIP2 -RELATED"/>
    <property type="match status" value="1"/>
</dbReference>
<dbReference type="PANTHER" id="PTHR22754:SF32">
    <property type="entry name" value="DISCO-INTERACTING PROTEIN 2"/>
    <property type="match status" value="1"/>
</dbReference>